<dbReference type="GO" id="GO:0001042">
    <property type="term" value="F:RNA polymerase I core binding"/>
    <property type="evidence" value="ECO:0007669"/>
    <property type="project" value="TreeGrafter"/>
</dbReference>
<dbReference type="EMBL" id="GL349454">
    <property type="protein sequence ID" value="KNC49230.1"/>
    <property type="molecule type" value="Genomic_DNA"/>
</dbReference>
<evidence type="ECO:0000313" key="4">
    <source>
        <dbReference type="Proteomes" id="UP000054408"/>
    </source>
</evidence>
<dbReference type="eggNOG" id="KOG2434">
    <property type="taxonomic scope" value="Eukaryota"/>
</dbReference>
<dbReference type="GO" id="GO:0005634">
    <property type="term" value="C:nucleus"/>
    <property type="evidence" value="ECO:0007669"/>
    <property type="project" value="TreeGrafter"/>
</dbReference>
<evidence type="ECO:0000313" key="3">
    <source>
        <dbReference type="EMBL" id="KNC49230.1"/>
    </source>
</evidence>
<proteinExistence type="inferred from homology"/>
<dbReference type="Pfam" id="PF05327">
    <property type="entry name" value="RRN3"/>
    <property type="match status" value="1"/>
</dbReference>
<dbReference type="RefSeq" id="XP_013757948.1">
    <property type="nucleotide sequence ID" value="XM_013902494.1"/>
</dbReference>
<dbReference type="GO" id="GO:0001181">
    <property type="term" value="F:RNA polymerase I general transcription initiation factor activity"/>
    <property type="evidence" value="ECO:0007669"/>
    <property type="project" value="InterPro"/>
</dbReference>
<protein>
    <submittedName>
        <fullName evidence="3">Uncharacterized protein</fullName>
    </submittedName>
</protein>
<evidence type="ECO:0000256" key="1">
    <source>
        <dbReference type="ARBA" id="ARBA00010098"/>
    </source>
</evidence>
<dbReference type="OrthoDB" id="26970at2759"/>
<organism evidence="3 4">
    <name type="scientific">Thecamonas trahens ATCC 50062</name>
    <dbReference type="NCBI Taxonomy" id="461836"/>
    <lineage>
        <taxon>Eukaryota</taxon>
        <taxon>Apusozoa</taxon>
        <taxon>Apusomonadida</taxon>
        <taxon>Apusomonadidae</taxon>
        <taxon>Thecamonas</taxon>
    </lineage>
</organism>
<dbReference type="AlphaFoldDB" id="A0A0L0DAG7"/>
<gene>
    <name evidence="3" type="ORF">AMSG_05219</name>
</gene>
<dbReference type="InterPro" id="IPR016024">
    <property type="entry name" value="ARM-type_fold"/>
</dbReference>
<feature type="compositionally biased region" description="Acidic residues" evidence="2">
    <location>
        <begin position="279"/>
        <end position="302"/>
    </location>
</feature>
<keyword evidence="4" id="KW-1185">Reference proteome</keyword>
<dbReference type="InterPro" id="IPR007991">
    <property type="entry name" value="RNA_pol_I_trans_ini_fac_RRN3"/>
</dbReference>
<feature type="compositionally biased region" description="Low complexity" evidence="2">
    <location>
        <begin position="306"/>
        <end position="317"/>
    </location>
</feature>
<feature type="region of interest" description="Disordered" evidence="2">
    <location>
        <begin position="277"/>
        <end position="331"/>
    </location>
</feature>
<dbReference type="STRING" id="461836.A0A0L0DAG7"/>
<reference evidence="3 4" key="1">
    <citation type="submission" date="2010-05" db="EMBL/GenBank/DDBJ databases">
        <title>The Genome Sequence of Thecamonas trahens ATCC 50062.</title>
        <authorList>
            <consortium name="The Broad Institute Genome Sequencing Platform"/>
            <person name="Russ C."/>
            <person name="Cuomo C."/>
            <person name="Shea T."/>
            <person name="Young S.K."/>
            <person name="Zeng Q."/>
            <person name="Koehrsen M."/>
            <person name="Haas B."/>
            <person name="Borodovsky M."/>
            <person name="Guigo R."/>
            <person name="Alvarado L."/>
            <person name="Berlin A."/>
            <person name="Bochicchio J."/>
            <person name="Borenstein D."/>
            <person name="Chapman S."/>
            <person name="Chen Z."/>
            <person name="Freedman E."/>
            <person name="Gellesch M."/>
            <person name="Goldberg J."/>
            <person name="Griggs A."/>
            <person name="Gujja S."/>
            <person name="Heilman E."/>
            <person name="Heiman D."/>
            <person name="Hepburn T."/>
            <person name="Howarth C."/>
            <person name="Jen D."/>
            <person name="Larson L."/>
            <person name="Mehta T."/>
            <person name="Park D."/>
            <person name="Pearson M."/>
            <person name="Roberts A."/>
            <person name="Saif S."/>
            <person name="Shenoy N."/>
            <person name="Sisk P."/>
            <person name="Stolte C."/>
            <person name="Sykes S."/>
            <person name="Thomson T."/>
            <person name="Walk T."/>
            <person name="White J."/>
            <person name="Yandava C."/>
            <person name="Burger G."/>
            <person name="Gray M.W."/>
            <person name="Holland P.W.H."/>
            <person name="King N."/>
            <person name="Lang F.B.F."/>
            <person name="Roger A.J."/>
            <person name="Ruiz-Trillo I."/>
            <person name="Lander E."/>
            <person name="Nusbaum C."/>
        </authorList>
    </citation>
    <scope>NUCLEOTIDE SEQUENCE [LARGE SCALE GENOMIC DNA]</scope>
    <source>
        <strain evidence="3 4">ATCC 50062</strain>
    </source>
</reference>
<evidence type="ECO:0000256" key="2">
    <source>
        <dbReference type="SAM" id="MobiDB-lite"/>
    </source>
</evidence>
<dbReference type="PANTHER" id="PTHR12790:SF0">
    <property type="entry name" value="RNA POLYMERASE I-SPECIFIC TRANSCRIPTION INITIATION FACTOR RRN3-RELATED"/>
    <property type="match status" value="1"/>
</dbReference>
<dbReference type="PANTHER" id="PTHR12790">
    <property type="entry name" value="TRANSCRIPTION INITIATION FACTOR IA RRN3"/>
    <property type="match status" value="1"/>
</dbReference>
<dbReference type="GeneID" id="25564671"/>
<dbReference type="GO" id="GO:0006361">
    <property type="term" value="P:transcription initiation at RNA polymerase I promoter"/>
    <property type="evidence" value="ECO:0007669"/>
    <property type="project" value="InterPro"/>
</dbReference>
<name>A0A0L0DAG7_THETB</name>
<dbReference type="Proteomes" id="UP000054408">
    <property type="component" value="Unassembled WGS sequence"/>
</dbReference>
<dbReference type="SUPFAM" id="SSF48371">
    <property type="entry name" value="ARM repeat"/>
    <property type="match status" value="1"/>
</dbReference>
<accession>A0A0L0DAG7</accession>
<comment type="similarity">
    <text evidence="1">Belongs to the RRN3 family.</text>
</comment>
<sequence>MAGVANGESEVLAAAVEALTNDGPLQATPVRLTRQARTASEAVVDSARGAAVATSTATQRSDLSKKGTGLALLNKYIVNALKAVTAGQSSSKHYHYVLAQVSSSNARTRIKFINALSTCVSSFGEEHLDLVRTVCALPMSGDADMFRSYANFLINLVSANTRFLPPILAALIRNLKPSDELSANELKLIRARVHEVLQAVLALVPTAPTVLQGVLMRAFPHPMASLLKQTVYVQNLLDIARYSPMCRNGIVASIVDHVIKLDAMTAIARPILLDRMEDGEYDSGDDESGDDESGDDEHDEQDEHGGAALPGTAPAAPADDDGEHGRAITTTSMLTTMITTTTTTTTTLILR</sequence>